<accession>A0A9P1EJB3</accession>
<organism evidence="1 2">
    <name type="scientific">Cuscuta europaea</name>
    <name type="common">European dodder</name>
    <dbReference type="NCBI Taxonomy" id="41803"/>
    <lineage>
        <taxon>Eukaryota</taxon>
        <taxon>Viridiplantae</taxon>
        <taxon>Streptophyta</taxon>
        <taxon>Embryophyta</taxon>
        <taxon>Tracheophyta</taxon>
        <taxon>Spermatophyta</taxon>
        <taxon>Magnoliopsida</taxon>
        <taxon>eudicotyledons</taxon>
        <taxon>Gunneridae</taxon>
        <taxon>Pentapetalae</taxon>
        <taxon>asterids</taxon>
        <taxon>lamiids</taxon>
        <taxon>Solanales</taxon>
        <taxon>Convolvulaceae</taxon>
        <taxon>Cuscuteae</taxon>
        <taxon>Cuscuta</taxon>
        <taxon>Cuscuta subgen. Cuscuta</taxon>
    </lineage>
</organism>
<evidence type="ECO:0000313" key="1">
    <source>
        <dbReference type="EMBL" id="CAH9109362.1"/>
    </source>
</evidence>
<dbReference type="AlphaFoldDB" id="A0A9P1EJB3"/>
<name>A0A9P1EJB3_CUSEU</name>
<dbReference type="Proteomes" id="UP001152484">
    <property type="component" value="Unassembled WGS sequence"/>
</dbReference>
<dbReference type="EMBL" id="CAMAPE010000052">
    <property type="protein sequence ID" value="CAH9109362.1"/>
    <property type="molecule type" value="Genomic_DNA"/>
</dbReference>
<dbReference type="PANTHER" id="PTHR19446">
    <property type="entry name" value="REVERSE TRANSCRIPTASES"/>
    <property type="match status" value="1"/>
</dbReference>
<reference evidence="1" key="1">
    <citation type="submission" date="2022-07" db="EMBL/GenBank/DDBJ databases">
        <authorList>
            <person name="Macas J."/>
            <person name="Novak P."/>
            <person name="Neumann P."/>
        </authorList>
    </citation>
    <scope>NUCLEOTIDE SEQUENCE</scope>
</reference>
<protein>
    <recommendedName>
        <fullName evidence="3">Reverse transcriptase domain-containing protein</fullName>
    </recommendedName>
</protein>
<keyword evidence="2" id="KW-1185">Reference proteome</keyword>
<sequence length="95" mass="11077">MSSAMLVLIPKKDNPNTFSDFRPICLSNFLSKVCTKVLVTRLDSILPKIISKEHAGFMKQRDIADQVEARAYFLHPLFGRSMERRRGSCFLWFYF</sequence>
<comment type="caution">
    <text evidence="1">The sequence shown here is derived from an EMBL/GenBank/DDBJ whole genome shotgun (WGS) entry which is preliminary data.</text>
</comment>
<proteinExistence type="predicted"/>
<evidence type="ECO:0008006" key="3">
    <source>
        <dbReference type="Google" id="ProtNLM"/>
    </source>
</evidence>
<dbReference type="OrthoDB" id="1220908at2759"/>
<gene>
    <name evidence="1" type="ORF">CEURO_LOCUS18472</name>
</gene>
<evidence type="ECO:0000313" key="2">
    <source>
        <dbReference type="Proteomes" id="UP001152484"/>
    </source>
</evidence>